<feature type="compositionally biased region" description="Pro residues" evidence="1">
    <location>
        <begin position="181"/>
        <end position="199"/>
    </location>
</feature>
<dbReference type="InterPro" id="IPR058694">
    <property type="entry name" value="Fn3_SaeA_4th"/>
</dbReference>
<dbReference type="PATRIC" id="fig|196627.13.peg.2653"/>
<dbReference type="InterPro" id="IPR058693">
    <property type="entry name" value="Fn3_SaeA_3rd"/>
</dbReference>
<evidence type="ECO:0000259" key="6">
    <source>
        <dbReference type="Pfam" id="PF25836"/>
    </source>
</evidence>
<dbReference type="KEGG" id="cgb:cg3016"/>
<dbReference type="Pfam" id="PF25836">
    <property type="entry name" value="Fn3_SaeA_6th"/>
    <property type="match status" value="1"/>
</dbReference>
<evidence type="ECO:0000313" key="8">
    <source>
        <dbReference type="Proteomes" id="UP000000582"/>
    </source>
</evidence>
<dbReference type="BioCyc" id="CORYNE:G18NG-12338-MONOMER"/>
<dbReference type="EMBL" id="BA000036">
    <property type="protein sequence ID" value="BAC00115.1"/>
    <property type="molecule type" value="Genomic_DNA"/>
</dbReference>
<accession>Q8NM59</accession>
<dbReference type="AlphaFoldDB" id="Q8NM59"/>
<gene>
    <name evidence="7" type="ordered locus">Cgl2721</name>
</gene>
<sequence>MASEYQILSAFKTWRDIARIKFNEDQLPTDEELLATAKDPDQLKPGGDYPALLVWATALRRVLGYVQVGTLHVIEQGTDAAMFTPDLDFDKHFEPEDASVDALEDTPVDAEFYDDEPADYHYAEVIDEPEYEPELESEPVHAVPGPAQVPEQVFEQVVAPEPVLDPEPELVPEQEFTPEFTPEPEPAPEPVAEPEPMAEPAPELVRKPAHQAEPSVAEIPETPEPDPTPAPRRRRQNTGSHRSASAEAQSIDRDIRNWQDYEFARLDGFAEVKQAHGGFLRITANLTGGLDLEWDAPESYINASRVFRIVSDEMAFEQDPDLAEHRVSTVGTHWVDQEPLTTAYRMYQVWMYEGVTESSAVNSQPQLVGESVFINPVSNIELSVAGSEVKGQWAPAEHTHRVAVYAAPSNERLVTASRNEIAADKNNFQGFRFHPQHRGREYKFVARRFAEIHGKLVGSAPSEEFVIDVPAEVVEVPISIEERFDGFSTSFDVTWDAPHSGEVWIYRTQEAPESDLQFNAIETDQLESFGLARRDWANDLEDTKTSCNVVWPEDWYSIFLTPVNVVGNQAQVGQTYSRVRVGEISRPKLYERVNNQLLTFGWPEEAHEVTAVFGEPGSGHSVGPTADAPGSSLVSIHREAYEEEGGMRVKLPGAGDVALFASRVYEGRQIWGQPEILKYRGLDKFSYKLHLMNNRLFLSIYSERPNNQFNQFSLRIHPSRLPLEPEDGQEVMTRKIINDGGGQQYADLLAGISSSSLRSEQEPEVEYWEIDPKIASLPPTSYLRLFIHQEESDDVHVKALIDPAPSLLNLGTWIGGSR</sequence>
<dbReference type="Pfam" id="PF25834">
    <property type="entry name" value="Fn3_SaeA_4th"/>
    <property type="match status" value="1"/>
</dbReference>
<feature type="compositionally biased region" description="Polar residues" evidence="1">
    <location>
        <begin position="237"/>
        <end position="248"/>
    </location>
</feature>
<organism evidence="7 8">
    <name type="scientific">Corynebacterium glutamicum (strain ATCC 13032 / DSM 20300 / JCM 1318 / BCRC 11384 / CCUG 27702 / LMG 3730 / NBRC 12168 / NCIMB 10025 / NRRL B-2784 / 534)</name>
    <dbReference type="NCBI Taxonomy" id="196627"/>
    <lineage>
        <taxon>Bacteria</taxon>
        <taxon>Bacillati</taxon>
        <taxon>Actinomycetota</taxon>
        <taxon>Actinomycetes</taxon>
        <taxon>Mycobacteriales</taxon>
        <taxon>Corynebacteriaceae</taxon>
        <taxon>Corynebacterium</taxon>
    </lineage>
</organism>
<dbReference type="Pfam" id="PF25833">
    <property type="entry name" value="Fn3_SaeA_3rd"/>
    <property type="match status" value="1"/>
</dbReference>
<dbReference type="GeneID" id="1020667"/>
<dbReference type="Proteomes" id="UP000000582">
    <property type="component" value="Chromosome"/>
</dbReference>
<protein>
    <submittedName>
        <fullName evidence="7">Uncharacterized protein</fullName>
    </submittedName>
</protein>
<feature type="domain" description="SaeA second Fn3-like" evidence="3">
    <location>
        <begin position="377"/>
        <end position="466"/>
    </location>
</feature>
<dbReference type="HOGENOM" id="CLU_378003_0_0_11"/>
<dbReference type="STRING" id="196627.cg3016"/>
<dbReference type="OrthoDB" id="4362456at2"/>
<evidence type="ECO:0000259" key="5">
    <source>
        <dbReference type="Pfam" id="PF25835"/>
    </source>
</evidence>
<name>Q8NM59_CORGL</name>
<feature type="domain" description="SaeA fourth Fn3-like" evidence="5">
    <location>
        <begin position="584"/>
        <end position="677"/>
    </location>
</feature>
<dbReference type="Pfam" id="PF25832">
    <property type="entry name" value="Fn3_SaeA_2nd"/>
    <property type="match status" value="1"/>
</dbReference>
<evidence type="ECO:0000259" key="3">
    <source>
        <dbReference type="Pfam" id="PF25833"/>
    </source>
</evidence>
<evidence type="ECO:0000259" key="2">
    <source>
        <dbReference type="Pfam" id="PF25832"/>
    </source>
</evidence>
<dbReference type="RefSeq" id="WP_011015331.1">
    <property type="nucleotide sequence ID" value="NC_003450.3"/>
</dbReference>
<feature type="region of interest" description="Disordered" evidence="1">
    <location>
        <begin position="176"/>
        <end position="251"/>
    </location>
</feature>
<reference evidence="8" key="1">
    <citation type="journal article" date="2003" name="Appl. Microbiol. Biotechnol.">
        <title>The Corynebacterium glutamicum genome: features and impacts on biotechnological processes.</title>
        <authorList>
            <person name="Ikeda M."/>
            <person name="Nakagawa S."/>
        </authorList>
    </citation>
    <scope>NUCLEOTIDE SEQUENCE [LARGE SCALE GENOMIC DNA]</scope>
    <source>
        <strain evidence="8">ATCC 13032 / DSM 20300 / BCRC 11384 / JCM 1318 / LMG 3730 / NCIMB 10025</strain>
    </source>
</reference>
<dbReference type="KEGG" id="cgl:Cgl2721"/>
<evidence type="ECO:0000256" key="1">
    <source>
        <dbReference type="SAM" id="MobiDB-lite"/>
    </source>
</evidence>
<accession>Q6M2C7</accession>
<proteinExistence type="predicted"/>
<dbReference type="InterPro" id="IPR058696">
    <property type="entry name" value="Fn3_SaeA_5th"/>
</dbReference>
<feature type="domain" description="SaeA third Fn3-like" evidence="4">
    <location>
        <begin position="488"/>
        <end position="575"/>
    </location>
</feature>
<feature type="domain" description="SaeA first Fn3-like" evidence="2">
    <location>
        <begin position="285"/>
        <end position="372"/>
    </location>
</feature>
<keyword evidence="8" id="KW-1185">Reference proteome</keyword>
<dbReference type="Pfam" id="PF25835">
    <property type="entry name" value="Fn3_SaeA_5th"/>
    <property type="match status" value="1"/>
</dbReference>
<evidence type="ECO:0000259" key="4">
    <source>
        <dbReference type="Pfam" id="PF25834"/>
    </source>
</evidence>
<feature type="domain" description="SaeA fifth Fn3-like" evidence="6">
    <location>
        <begin position="695"/>
        <end position="808"/>
    </location>
</feature>
<evidence type="ECO:0000313" key="7">
    <source>
        <dbReference type="EMBL" id="BAC00115.1"/>
    </source>
</evidence>
<dbReference type="InterPro" id="IPR058691">
    <property type="entry name" value="Fn3_SaeA_1st"/>
</dbReference>
<dbReference type="eggNOG" id="ENOG50332MG">
    <property type="taxonomic scope" value="Bacteria"/>
</dbReference>
<dbReference type="InterPro" id="IPR058692">
    <property type="entry name" value="Fn3_SaeA_2nd"/>
</dbReference>